<dbReference type="InParanoid" id="A0A194XRJ4"/>
<organism evidence="1 2">
    <name type="scientific">Mollisia scopiformis</name>
    <name type="common">Conifer needle endophyte fungus</name>
    <name type="synonym">Phialocephala scopiformis</name>
    <dbReference type="NCBI Taxonomy" id="149040"/>
    <lineage>
        <taxon>Eukaryota</taxon>
        <taxon>Fungi</taxon>
        <taxon>Dikarya</taxon>
        <taxon>Ascomycota</taxon>
        <taxon>Pezizomycotina</taxon>
        <taxon>Leotiomycetes</taxon>
        <taxon>Helotiales</taxon>
        <taxon>Mollisiaceae</taxon>
        <taxon>Mollisia</taxon>
    </lineage>
</organism>
<proteinExistence type="predicted"/>
<dbReference type="EMBL" id="KQ947406">
    <property type="protein sequence ID" value="KUJ22813.1"/>
    <property type="molecule type" value="Genomic_DNA"/>
</dbReference>
<dbReference type="KEGG" id="psco:LY89DRAFT_728926"/>
<dbReference type="Gene3D" id="3.30.710.10">
    <property type="entry name" value="Potassium Channel Kv1.1, Chain A"/>
    <property type="match status" value="1"/>
</dbReference>
<dbReference type="RefSeq" id="XP_018077168.1">
    <property type="nucleotide sequence ID" value="XM_018219323.1"/>
</dbReference>
<accession>A0A194XRJ4</accession>
<name>A0A194XRJ4_MOLSC</name>
<reference evidence="1 2" key="1">
    <citation type="submission" date="2015-10" db="EMBL/GenBank/DDBJ databases">
        <title>Full genome of DAOMC 229536 Phialocephala scopiformis, a fungal endophyte of spruce producing the potent anti-insectan compound rugulosin.</title>
        <authorList>
            <consortium name="DOE Joint Genome Institute"/>
            <person name="Walker A.K."/>
            <person name="Frasz S.L."/>
            <person name="Seifert K.A."/>
            <person name="Miller J.D."/>
            <person name="Mondo S.J."/>
            <person name="Labutti K."/>
            <person name="Lipzen A."/>
            <person name="Dockter R."/>
            <person name="Kennedy M."/>
            <person name="Grigoriev I.V."/>
            <person name="Spatafora J.W."/>
        </authorList>
    </citation>
    <scope>NUCLEOTIDE SEQUENCE [LARGE SCALE GENOMIC DNA]</scope>
    <source>
        <strain evidence="1 2">CBS 120377</strain>
    </source>
</reference>
<keyword evidence="2" id="KW-1185">Reference proteome</keyword>
<sequence length="241" mass="27419">MGEERATSLPSNITKHAKRKTKMSTPSYWSSLFKKSSKLSFKPMGIIRFIIGPDRHSCDIHKEAACRHSPIISSAWDAAFDSELDENNRLEYRLESTTLRVFEMIVQFLYTANFDFKMVKFNKDDFDARLSNLIGLWILTGELGMHTLQILTLKELGEIWYEHKLPLSVEALSLVHDRTGPESMLRAFIVPMIDAHDEVSTIKVPEGCPTELQMDLVFCLWRTTESKSASEPKNSSSNADG</sequence>
<gene>
    <name evidence="1" type="ORF">LY89DRAFT_728926</name>
</gene>
<evidence type="ECO:0008006" key="3">
    <source>
        <dbReference type="Google" id="ProtNLM"/>
    </source>
</evidence>
<evidence type="ECO:0000313" key="2">
    <source>
        <dbReference type="Proteomes" id="UP000070700"/>
    </source>
</evidence>
<evidence type="ECO:0000313" key="1">
    <source>
        <dbReference type="EMBL" id="KUJ22813.1"/>
    </source>
</evidence>
<dbReference type="GeneID" id="28829049"/>
<dbReference type="AlphaFoldDB" id="A0A194XRJ4"/>
<dbReference type="Proteomes" id="UP000070700">
    <property type="component" value="Unassembled WGS sequence"/>
</dbReference>
<dbReference type="InterPro" id="IPR011333">
    <property type="entry name" value="SKP1/BTB/POZ_sf"/>
</dbReference>
<protein>
    <recommendedName>
        <fullName evidence="3">BTB domain-containing protein</fullName>
    </recommendedName>
</protein>